<gene>
    <name evidence="2" type="ORF">CDAR_10521</name>
</gene>
<dbReference type="EMBL" id="BPLQ01012135">
    <property type="protein sequence ID" value="GIY62831.1"/>
    <property type="molecule type" value="Genomic_DNA"/>
</dbReference>
<evidence type="ECO:0000256" key="1">
    <source>
        <dbReference type="SAM" id="MobiDB-lite"/>
    </source>
</evidence>
<name>A0AAV4UY61_9ARAC</name>
<evidence type="ECO:0008006" key="4">
    <source>
        <dbReference type="Google" id="ProtNLM"/>
    </source>
</evidence>
<organism evidence="2 3">
    <name type="scientific">Caerostris darwini</name>
    <dbReference type="NCBI Taxonomy" id="1538125"/>
    <lineage>
        <taxon>Eukaryota</taxon>
        <taxon>Metazoa</taxon>
        <taxon>Ecdysozoa</taxon>
        <taxon>Arthropoda</taxon>
        <taxon>Chelicerata</taxon>
        <taxon>Arachnida</taxon>
        <taxon>Araneae</taxon>
        <taxon>Araneomorphae</taxon>
        <taxon>Entelegynae</taxon>
        <taxon>Araneoidea</taxon>
        <taxon>Araneidae</taxon>
        <taxon>Caerostris</taxon>
    </lineage>
</organism>
<protein>
    <recommendedName>
        <fullName evidence="4">Ycf15</fullName>
    </recommendedName>
</protein>
<proteinExistence type="predicted"/>
<comment type="caution">
    <text evidence="2">The sequence shown here is derived from an EMBL/GenBank/DDBJ whole genome shotgun (WGS) entry which is preliminary data.</text>
</comment>
<evidence type="ECO:0000313" key="3">
    <source>
        <dbReference type="Proteomes" id="UP001054837"/>
    </source>
</evidence>
<dbReference type="AlphaFoldDB" id="A0AAV4UY61"/>
<sequence>MKMTSHFPVDNKGHKPRLLSKFSEGRRALQLIYWRDSRGRLKMRLGSLNPLSAGRKSQLSSHIRDRHPPPFSPGRVGCRADADF</sequence>
<reference evidence="2 3" key="1">
    <citation type="submission" date="2021-06" db="EMBL/GenBank/DDBJ databases">
        <title>Caerostris darwini draft genome.</title>
        <authorList>
            <person name="Kono N."/>
            <person name="Arakawa K."/>
        </authorList>
    </citation>
    <scope>NUCLEOTIDE SEQUENCE [LARGE SCALE GENOMIC DNA]</scope>
</reference>
<accession>A0AAV4UY61</accession>
<keyword evidence="3" id="KW-1185">Reference proteome</keyword>
<feature type="region of interest" description="Disordered" evidence="1">
    <location>
        <begin position="52"/>
        <end position="84"/>
    </location>
</feature>
<evidence type="ECO:0000313" key="2">
    <source>
        <dbReference type="EMBL" id="GIY62831.1"/>
    </source>
</evidence>
<dbReference type="Proteomes" id="UP001054837">
    <property type="component" value="Unassembled WGS sequence"/>
</dbReference>